<feature type="transmembrane region" description="Helical" evidence="2">
    <location>
        <begin position="113"/>
        <end position="132"/>
    </location>
</feature>
<feature type="region of interest" description="Disordered" evidence="1">
    <location>
        <begin position="1"/>
        <end position="75"/>
    </location>
</feature>
<name>A0A9P8PVG9_WICPI</name>
<gene>
    <name evidence="3" type="ORF">WICPIJ_008795</name>
</gene>
<protein>
    <submittedName>
        <fullName evidence="3">Uncharacterized protein</fullName>
    </submittedName>
</protein>
<feature type="transmembrane region" description="Helical" evidence="2">
    <location>
        <begin position="177"/>
        <end position="200"/>
    </location>
</feature>
<evidence type="ECO:0000313" key="3">
    <source>
        <dbReference type="EMBL" id="KAH3678907.1"/>
    </source>
</evidence>
<dbReference type="AlphaFoldDB" id="A0A9P8PVG9"/>
<feature type="compositionally biased region" description="Low complexity" evidence="1">
    <location>
        <begin position="9"/>
        <end position="75"/>
    </location>
</feature>
<accession>A0A9P8PVG9</accession>
<evidence type="ECO:0000256" key="2">
    <source>
        <dbReference type="SAM" id="Phobius"/>
    </source>
</evidence>
<evidence type="ECO:0000313" key="4">
    <source>
        <dbReference type="Proteomes" id="UP000774326"/>
    </source>
</evidence>
<keyword evidence="2" id="KW-1133">Transmembrane helix</keyword>
<reference evidence="3" key="1">
    <citation type="journal article" date="2021" name="Open Biol.">
        <title>Shared evolutionary footprints suggest mitochondrial oxidative damage underlies multiple complex I losses in fungi.</title>
        <authorList>
            <person name="Schikora-Tamarit M.A."/>
            <person name="Marcet-Houben M."/>
            <person name="Nosek J."/>
            <person name="Gabaldon T."/>
        </authorList>
    </citation>
    <scope>NUCLEOTIDE SEQUENCE</scope>
    <source>
        <strain evidence="3">CBS2887</strain>
    </source>
</reference>
<proteinExistence type="predicted"/>
<evidence type="ECO:0000256" key="1">
    <source>
        <dbReference type="SAM" id="MobiDB-lite"/>
    </source>
</evidence>
<keyword evidence="2" id="KW-0812">Transmembrane</keyword>
<dbReference type="Proteomes" id="UP000774326">
    <property type="component" value="Unassembled WGS sequence"/>
</dbReference>
<reference evidence="3" key="2">
    <citation type="submission" date="2021-01" db="EMBL/GenBank/DDBJ databases">
        <authorList>
            <person name="Schikora-Tamarit M.A."/>
        </authorList>
    </citation>
    <scope>NUCLEOTIDE SEQUENCE</scope>
    <source>
        <strain evidence="3">CBS2887</strain>
    </source>
</reference>
<comment type="caution">
    <text evidence="3">The sequence shown here is derived from an EMBL/GenBank/DDBJ whole genome shotgun (WGS) entry which is preliminary data.</text>
</comment>
<keyword evidence="2" id="KW-0472">Membrane</keyword>
<keyword evidence="4" id="KW-1185">Reference proteome</keyword>
<sequence length="236" mass="24554">MAVIVCTVASSSTTPSGLSPSSSSSSSSSDSSSESASASNSGSPSVVSASCSSSELLSSPLSSTGSSSSSSSSSMSDSSMVFLEKANLPSMFTSSTPATYLSKSKSTGKMTRALFFLTLYVCGSNTDLLMWIESKGGGLEIKICFDLDVFVVMFFVESFLNTSSSMVGLASSNSTCWILLSNISMSFSFAPSSFIFAISARWNSTTEFSPQRLQSTPSMISGLIHSLSKSLNLKAE</sequence>
<organism evidence="3 4">
    <name type="scientific">Wickerhamomyces pijperi</name>
    <name type="common">Yeast</name>
    <name type="synonym">Pichia pijperi</name>
    <dbReference type="NCBI Taxonomy" id="599730"/>
    <lineage>
        <taxon>Eukaryota</taxon>
        <taxon>Fungi</taxon>
        <taxon>Dikarya</taxon>
        <taxon>Ascomycota</taxon>
        <taxon>Saccharomycotina</taxon>
        <taxon>Saccharomycetes</taxon>
        <taxon>Phaffomycetales</taxon>
        <taxon>Wickerhamomycetaceae</taxon>
        <taxon>Wickerhamomyces</taxon>
    </lineage>
</organism>
<dbReference type="EMBL" id="JAEUBG010005052">
    <property type="protein sequence ID" value="KAH3678907.1"/>
    <property type="molecule type" value="Genomic_DNA"/>
</dbReference>